<protein>
    <submittedName>
        <fullName evidence="1">Uncharacterized protein</fullName>
    </submittedName>
</protein>
<gene>
    <name evidence="1" type="ORF">TEA_008514</name>
</gene>
<evidence type="ECO:0000313" key="2">
    <source>
        <dbReference type="Proteomes" id="UP000306102"/>
    </source>
</evidence>
<accession>A0A4S4ENH3</accession>
<dbReference type="Proteomes" id="UP000306102">
    <property type="component" value="Unassembled WGS sequence"/>
</dbReference>
<organism evidence="1 2">
    <name type="scientific">Camellia sinensis var. sinensis</name>
    <name type="common">China tea</name>
    <dbReference type="NCBI Taxonomy" id="542762"/>
    <lineage>
        <taxon>Eukaryota</taxon>
        <taxon>Viridiplantae</taxon>
        <taxon>Streptophyta</taxon>
        <taxon>Embryophyta</taxon>
        <taxon>Tracheophyta</taxon>
        <taxon>Spermatophyta</taxon>
        <taxon>Magnoliopsida</taxon>
        <taxon>eudicotyledons</taxon>
        <taxon>Gunneridae</taxon>
        <taxon>Pentapetalae</taxon>
        <taxon>asterids</taxon>
        <taxon>Ericales</taxon>
        <taxon>Theaceae</taxon>
        <taxon>Camellia</taxon>
    </lineage>
</organism>
<name>A0A4S4ENH3_CAMSN</name>
<keyword evidence="2" id="KW-1185">Reference proteome</keyword>
<dbReference type="AlphaFoldDB" id="A0A4S4ENH3"/>
<dbReference type="SUPFAM" id="SSF54529">
    <property type="entry name" value="Mitochondrial glycoprotein MAM33-like"/>
    <property type="match status" value="1"/>
</dbReference>
<proteinExistence type="predicted"/>
<sequence>MPRVTTLLRKGYKAIHDFDLLKALQSEIRHEQSSNHFQDNQSGSLGDFVLDWDSPQSQDVVLRKKCESGEEVAVSALLGPETYEGQSSFPREALMKTTTLETFTYYTNLLQNWKYYRLNSEHLGNANEA</sequence>
<evidence type="ECO:0000313" key="1">
    <source>
        <dbReference type="EMBL" id="THG17755.1"/>
    </source>
</evidence>
<comment type="caution">
    <text evidence="1">The sequence shown here is derived from an EMBL/GenBank/DDBJ whole genome shotgun (WGS) entry which is preliminary data.</text>
</comment>
<dbReference type="Gene3D" id="3.10.280.10">
    <property type="entry name" value="Mitochondrial glycoprotein"/>
    <property type="match status" value="1"/>
</dbReference>
<dbReference type="InterPro" id="IPR036561">
    <property type="entry name" value="MAM33_sf"/>
</dbReference>
<dbReference type="EMBL" id="SDRB02003451">
    <property type="protein sequence ID" value="THG17755.1"/>
    <property type="molecule type" value="Genomic_DNA"/>
</dbReference>
<reference evidence="1 2" key="1">
    <citation type="journal article" date="2018" name="Proc. Natl. Acad. Sci. U.S.A.">
        <title>Draft genome sequence of Camellia sinensis var. sinensis provides insights into the evolution of the tea genome and tea quality.</title>
        <authorList>
            <person name="Wei C."/>
            <person name="Yang H."/>
            <person name="Wang S."/>
            <person name="Zhao J."/>
            <person name="Liu C."/>
            <person name="Gao L."/>
            <person name="Xia E."/>
            <person name="Lu Y."/>
            <person name="Tai Y."/>
            <person name="She G."/>
            <person name="Sun J."/>
            <person name="Cao H."/>
            <person name="Tong W."/>
            <person name="Gao Q."/>
            <person name="Li Y."/>
            <person name="Deng W."/>
            <person name="Jiang X."/>
            <person name="Wang W."/>
            <person name="Chen Q."/>
            <person name="Zhang S."/>
            <person name="Li H."/>
            <person name="Wu J."/>
            <person name="Wang P."/>
            <person name="Li P."/>
            <person name="Shi C."/>
            <person name="Zheng F."/>
            <person name="Jian J."/>
            <person name="Huang B."/>
            <person name="Shan D."/>
            <person name="Shi M."/>
            <person name="Fang C."/>
            <person name="Yue Y."/>
            <person name="Li F."/>
            <person name="Li D."/>
            <person name="Wei S."/>
            <person name="Han B."/>
            <person name="Jiang C."/>
            <person name="Yin Y."/>
            <person name="Xia T."/>
            <person name="Zhang Z."/>
            <person name="Bennetzen J.L."/>
            <person name="Zhao S."/>
            <person name="Wan X."/>
        </authorList>
    </citation>
    <scope>NUCLEOTIDE SEQUENCE [LARGE SCALE GENOMIC DNA]</scope>
    <source>
        <strain evidence="2">cv. Shuchazao</strain>
        <tissue evidence="1">Leaf</tissue>
    </source>
</reference>